<dbReference type="Pfam" id="PF03741">
    <property type="entry name" value="TerC"/>
    <property type="match status" value="1"/>
</dbReference>
<dbReference type="NCBIfam" id="TIGR03717">
    <property type="entry name" value="R_switched_YjbE"/>
    <property type="match status" value="1"/>
</dbReference>
<evidence type="ECO:0000256" key="1">
    <source>
        <dbReference type="ARBA" id="ARBA00004141"/>
    </source>
</evidence>
<dbReference type="PANTHER" id="PTHR30238:SF4">
    <property type="entry name" value="SLL1022 PROTEIN"/>
    <property type="match status" value="1"/>
</dbReference>
<feature type="transmembrane region" description="Helical" evidence="6">
    <location>
        <begin position="6"/>
        <end position="28"/>
    </location>
</feature>
<evidence type="ECO:0000256" key="6">
    <source>
        <dbReference type="SAM" id="Phobius"/>
    </source>
</evidence>
<comment type="subcellular location">
    <subcellularLocation>
        <location evidence="1">Membrane</location>
        <topology evidence="1">Multi-pass membrane protein</topology>
    </subcellularLocation>
</comment>
<feature type="transmembrane region" description="Helical" evidence="6">
    <location>
        <begin position="67"/>
        <end position="85"/>
    </location>
</feature>
<name>A0ABS3W6B1_9BACL</name>
<organism evidence="7 8">
    <name type="scientific">Paenibacillus artemisiicola</name>
    <dbReference type="NCBI Taxonomy" id="1172618"/>
    <lineage>
        <taxon>Bacteria</taxon>
        <taxon>Bacillati</taxon>
        <taxon>Bacillota</taxon>
        <taxon>Bacilli</taxon>
        <taxon>Bacillales</taxon>
        <taxon>Paenibacillaceae</taxon>
        <taxon>Paenibacillus</taxon>
    </lineage>
</organism>
<dbReference type="RefSeq" id="WP_208846875.1">
    <property type="nucleotide sequence ID" value="NZ_JAGGDJ010000003.1"/>
</dbReference>
<dbReference type="EMBL" id="JAGGDJ010000003">
    <property type="protein sequence ID" value="MBO7743851.1"/>
    <property type="molecule type" value="Genomic_DNA"/>
</dbReference>
<proteinExistence type="inferred from homology"/>
<keyword evidence="4 6" id="KW-1133">Transmembrane helix</keyword>
<reference evidence="7 8" key="1">
    <citation type="submission" date="2021-03" db="EMBL/GenBank/DDBJ databases">
        <title>Paenibacillus artemisicola MWE-103 whole genome sequence.</title>
        <authorList>
            <person name="Ham Y.J."/>
        </authorList>
    </citation>
    <scope>NUCLEOTIDE SEQUENCE [LARGE SCALE GENOMIC DNA]</scope>
    <source>
        <strain evidence="7 8">MWE-103</strain>
    </source>
</reference>
<dbReference type="InterPro" id="IPR022301">
    <property type="entry name" value="Integral_membrane_YjbE"/>
</dbReference>
<evidence type="ECO:0000256" key="2">
    <source>
        <dbReference type="ARBA" id="ARBA00007511"/>
    </source>
</evidence>
<gene>
    <name evidence="7" type="ORF">I8J29_06570</name>
</gene>
<accession>A0ABS3W6B1</accession>
<protein>
    <submittedName>
        <fullName evidence="7">TerC family protein</fullName>
    </submittedName>
</protein>
<evidence type="ECO:0000256" key="5">
    <source>
        <dbReference type="ARBA" id="ARBA00023136"/>
    </source>
</evidence>
<feature type="transmembrane region" description="Helical" evidence="6">
    <location>
        <begin position="40"/>
        <end position="61"/>
    </location>
</feature>
<sequence length="223" mass="23741">MDSLIVFIQIMFINVLLSGDNAVVIALASQQLPPKQRKRAVLWGAVAAVGLRCALTLVAIYLLKIPYLQAAGSVLLFLIAVKLIMDASDHAEEFHAMRKVSTLAAAVRTIVVADFIMSLDNVLAIAAVAQGEPVLILLGIVLSIPMIIWGSQLLSGILRRFPSLVYIGGGLLGYASGEMLVHDPAVHGFLAQNAAVLTKAIPILLIPLVIVVAVLRAKKGRIL</sequence>
<evidence type="ECO:0000256" key="3">
    <source>
        <dbReference type="ARBA" id="ARBA00022692"/>
    </source>
</evidence>
<evidence type="ECO:0000313" key="7">
    <source>
        <dbReference type="EMBL" id="MBO7743851.1"/>
    </source>
</evidence>
<evidence type="ECO:0000313" key="8">
    <source>
        <dbReference type="Proteomes" id="UP000670947"/>
    </source>
</evidence>
<keyword evidence="3 6" id="KW-0812">Transmembrane</keyword>
<dbReference type="InterPro" id="IPR005496">
    <property type="entry name" value="Integral_membrane_TerC"/>
</dbReference>
<keyword evidence="5 6" id="KW-0472">Membrane</keyword>
<dbReference type="PANTHER" id="PTHR30238">
    <property type="entry name" value="MEMBRANE BOUND PREDICTED REDOX MODULATOR"/>
    <property type="match status" value="1"/>
</dbReference>
<dbReference type="Proteomes" id="UP000670947">
    <property type="component" value="Unassembled WGS sequence"/>
</dbReference>
<feature type="transmembrane region" description="Helical" evidence="6">
    <location>
        <begin position="194"/>
        <end position="215"/>
    </location>
</feature>
<comment type="caution">
    <text evidence="7">The sequence shown here is derived from an EMBL/GenBank/DDBJ whole genome shotgun (WGS) entry which is preliminary data.</text>
</comment>
<keyword evidence="8" id="KW-1185">Reference proteome</keyword>
<feature type="transmembrane region" description="Helical" evidence="6">
    <location>
        <begin position="134"/>
        <end position="151"/>
    </location>
</feature>
<evidence type="ECO:0000256" key="4">
    <source>
        <dbReference type="ARBA" id="ARBA00022989"/>
    </source>
</evidence>
<comment type="similarity">
    <text evidence="2">Belongs to the TerC family.</text>
</comment>
<feature type="transmembrane region" description="Helical" evidence="6">
    <location>
        <begin position="163"/>
        <end position="182"/>
    </location>
</feature>
<feature type="transmembrane region" description="Helical" evidence="6">
    <location>
        <begin position="105"/>
        <end position="128"/>
    </location>
</feature>